<reference evidence="1 2" key="1">
    <citation type="submission" date="2015-07" db="EMBL/GenBank/DDBJ databases">
        <title>Genome analysis of myxobacterium Chondromyces crocatus Cm c5 reveals a high potential for natural compound synthesis and the genetic basis for the loss of fruiting body formation.</title>
        <authorList>
            <person name="Zaburannyi N."/>
            <person name="Bunk B."/>
            <person name="Maier J."/>
            <person name="Overmann J."/>
            <person name="Mueller R."/>
        </authorList>
    </citation>
    <scope>NUCLEOTIDE SEQUENCE [LARGE SCALE GENOMIC DNA]</scope>
    <source>
        <strain evidence="1 2">Cm c5</strain>
    </source>
</reference>
<keyword evidence="2" id="KW-1185">Reference proteome</keyword>
<dbReference type="RefSeq" id="WP_156338864.1">
    <property type="nucleotide sequence ID" value="NZ_CP012159.1"/>
</dbReference>
<protein>
    <submittedName>
        <fullName evidence="1">Uncharacterized protein</fullName>
    </submittedName>
</protein>
<accession>A0A0K1EJF9</accession>
<evidence type="ECO:0000313" key="1">
    <source>
        <dbReference type="EMBL" id="AKT41006.1"/>
    </source>
</evidence>
<dbReference type="AlphaFoldDB" id="A0A0K1EJF9"/>
<organism evidence="1 2">
    <name type="scientific">Chondromyces crocatus</name>
    <dbReference type="NCBI Taxonomy" id="52"/>
    <lineage>
        <taxon>Bacteria</taxon>
        <taxon>Pseudomonadati</taxon>
        <taxon>Myxococcota</taxon>
        <taxon>Polyangia</taxon>
        <taxon>Polyangiales</taxon>
        <taxon>Polyangiaceae</taxon>
        <taxon>Chondromyces</taxon>
    </lineage>
</organism>
<sequence length="425" mass="44289">MAFLLSACGPPKEVEAPTLSAEIACPAPIGEILREDCAAIGAVFEPLAVGGALERAGKGQAGLQRTEAIRAAVQLAEQVKGQRVELCESYNRCQMTRGEHEARDKQLTDLMAALLDLWGNRKFSAPEEVARFHAGVQELSVRLSGRGDAPAEPKGVPAAKPAIPALPGGKLQQIAAEGISFSPSGEGVTVQAKEGPPRLVLRSSTTLPLRGGRRYLVRVHGSYAPAAPGLIAPGDEVTGRFRFRAAQDAELYLGLRSLEDPESQEGLTPLQITAKEKGVREAKLVAEPGASGFYLVVGSRGTGQVHLDDVELVRGGNVLAAARAEAATEPQVKTSCAPDKAQPLGGKASLRCEGSGDLVSVGTPDAYLEIAIRGASGDRAVLRTQSLEGGRRLDATLKEDAELLITVAGAGTATVRAVEVQAVGP</sequence>
<dbReference type="OrthoDB" id="5497549at2"/>
<dbReference type="Proteomes" id="UP000067626">
    <property type="component" value="Chromosome"/>
</dbReference>
<dbReference type="KEGG" id="ccro:CMC5_051640"/>
<gene>
    <name evidence="1" type="ORF">CMC5_051640</name>
</gene>
<name>A0A0K1EJF9_CHOCO</name>
<proteinExistence type="predicted"/>
<dbReference type="EMBL" id="CP012159">
    <property type="protein sequence ID" value="AKT41006.1"/>
    <property type="molecule type" value="Genomic_DNA"/>
</dbReference>
<evidence type="ECO:0000313" key="2">
    <source>
        <dbReference type="Proteomes" id="UP000067626"/>
    </source>
</evidence>